<proteinExistence type="inferred from homology"/>
<dbReference type="PATRIC" id="fig|1110509.7.peg.1409"/>
<feature type="region of interest" description="Disordered" evidence="7">
    <location>
        <begin position="660"/>
        <end position="712"/>
    </location>
</feature>
<dbReference type="STRING" id="1110509.Mhar_1273"/>
<dbReference type="GO" id="GO:1902600">
    <property type="term" value="P:proton transmembrane transport"/>
    <property type="evidence" value="ECO:0007669"/>
    <property type="project" value="InterPro"/>
</dbReference>
<dbReference type="Pfam" id="PF02254">
    <property type="entry name" value="TrkA_N"/>
    <property type="match status" value="1"/>
</dbReference>
<sequence>MPIPILNDIIIIFLISIIAIFVGARLRVPVVVGFLVTGIVAGPHGLRLVHEVEQIEFFSEVGVVLLLFAIGIEFSFERLLRIRRAALVGGPLQVAITLLATTLIGIELGLPVNESIFAGFLIALSSTAVVLKILQDRDEVDTPHGGNTLGILIFQDIAVVPMMLFVPLLAAEESTGLSVALLMMLAKGAGIVVLVIVSAKLLVPALLYQVVRLRSSELFLLTVILICLAVAWVSYSAGLSLALGAFLAGLIISESDYSYHALGNVIPFKDVFTSFFFVSIGMLLDVGFFFESFELVAGAALGVVLLKAAVAGGVSVLLGYPIRTGVLAGLALAQIGEFSFILSKTGLDSGIMGRGEYQLFLAVSILTMAATPFVIAASPKVSEIIYRLPMPEKLRSGLPFAAIPEKRENHLVIVGYGFVGRTLAKAARVGELTYMVLEMNPEKVRGERANGVPIHYGDATQEIVLRHADVDTARVVVVAVSDEMATRRIVELARRINPKVYIMARVRHLAEAAPLYDLGADEVVPEEFETSVGIFSRVLAKYLVPRTEIEKMIVEVRSLGYEMFLNAEIEPSKISDLRRYLPNVEVVTVKVEEKAPASGKALEELELRKKLGVNVIGILRDSGNILNPVRETEIEAGDVLLLLGTSEQIAKTRYIFRDPMRYPRPGSGPLRDREAPAEREREMEGEGKAKAGGEDAAEAAPASRGLPGGEEL</sequence>
<dbReference type="PROSITE" id="PS51201">
    <property type="entry name" value="RCK_N"/>
    <property type="match status" value="1"/>
</dbReference>
<dbReference type="Gene3D" id="3.40.50.720">
    <property type="entry name" value="NAD(P)-binding Rossmann-like Domain"/>
    <property type="match status" value="1"/>
</dbReference>
<dbReference type="GO" id="GO:0008324">
    <property type="term" value="F:monoatomic cation transmembrane transporter activity"/>
    <property type="evidence" value="ECO:0007669"/>
    <property type="project" value="InterPro"/>
</dbReference>
<dbReference type="PANTHER" id="PTHR42751">
    <property type="entry name" value="SODIUM/HYDROGEN EXCHANGER FAMILY/TRKA DOMAIN PROTEIN"/>
    <property type="match status" value="1"/>
</dbReference>
<keyword evidence="6 8" id="KW-0472">Membrane</keyword>
<evidence type="ECO:0000256" key="2">
    <source>
        <dbReference type="ARBA" id="ARBA00005551"/>
    </source>
</evidence>
<dbReference type="Gene3D" id="3.30.70.1450">
    <property type="entry name" value="Regulator of K+ conductance, C-terminal domain"/>
    <property type="match status" value="1"/>
</dbReference>
<dbReference type="SUPFAM" id="SSF51735">
    <property type="entry name" value="NAD(P)-binding Rossmann-fold domains"/>
    <property type="match status" value="1"/>
</dbReference>
<dbReference type="AlphaFoldDB" id="G7WNE6"/>
<feature type="transmembrane region" description="Helical" evidence="8">
    <location>
        <begin position="86"/>
        <end position="110"/>
    </location>
</feature>
<evidence type="ECO:0000256" key="7">
    <source>
        <dbReference type="SAM" id="MobiDB-lite"/>
    </source>
</evidence>
<keyword evidence="5 8" id="KW-1133">Transmembrane helix</keyword>
<feature type="transmembrane region" description="Helical" evidence="8">
    <location>
        <begin position="297"/>
        <end position="320"/>
    </location>
</feature>
<dbReference type="PROSITE" id="PS51202">
    <property type="entry name" value="RCK_C"/>
    <property type="match status" value="1"/>
</dbReference>
<dbReference type="InterPro" id="IPR003148">
    <property type="entry name" value="RCK_N"/>
</dbReference>
<dbReference type="GO" id="GO:0016020">
    <property type="term" value="C:membrane"/>
    <property type="evidence" value="ECO:0007669"/>
    <property type="project" value="UniProtKB-SubCell"/>
</dbReference>
<evidence type="ECO:0000313" key="11">
    <source>
        <dbReference type="EMBL" id="AET64637.1"/>
    </source>
</evidence>
<feature type="domain" description="RCK N-terminal" evidence="9">
    <location>
        <begin position="408"/>
        <end position="525"/>
    </location>
</feature>
<dbReference type="Gene3D" id="1.20.1530.20">
    <property type="match status" value="1"/>
</dbReference>
<comment type="subcellular location">
    <subcellularLocation>
        <location evidence="1">Membrane</location>
        <topology evidence="1">Multi-pass membrane protein</topology>
    </subcellularLocation>
</comment>
<keyword evidence="3" id="KW-0813">Transport</keyword>
<reference evidence="11 12" key="1">
    <citation type="journal article" date="2012" name="PLoS ONE">
        <title>The genome characteristics and predicted function of methyl-group oxidation pathway in the obligate aceticlastic methanogens, Methanosaeta spp.</title>
        <authorList>
            <person name="Zhu J."/>
            <person name="Zheng H."/>
            <person name="Ai G."/>
            <person name="Zhang G."/>
            <person name="Liu D."/>
            <person name="Liu X."/>
            <person name="Dong X."/>
        </authorList>
    </citation>
    <scope>NUCLEOTIDE SEQUENCE [LARGE SCALE GENOMIC DNA]</scope>
    <source>
        <strain evidence="11 12">6Ac</strain>
    </source>
</reference>
<feature type="transmembrane region" description="Helical" evidence="8">
    <location>
        <begin position="359"/>
        <end position="378"/>
    </location>
</feature>
<dbReference type="InterPro" id="IPR036721">
    <property type="entry name" value="RCK_C_sf"/>
</dbReference>
<dbReference type="Pfam" id="PF00999">
    <property type="entry name" value="Na_H_Exchanger"/>
    <property type="match status" value="1"/>
</dbReference>
<dbReference type="OrthoDB" id="43518at2157"/>
<evidence type="ECO:0000256" key="5">
    <source>
        <dbReference type="ARBA" id="ARBA00022989"/>
    </source>
</evidence>
<feature type="compositionally biased region" description="Basic and acidic residues" evidence="7">
    <location>
        <begin position="670"/>
        <end position="693"/>
    </location>
</feature>
<dbReference type="PANTHER" id="PTHR42751:SF3">
    <property type="entry name" value="SODIUM_GLUTAMATE SYMPORTER"/>
    <property type="match status" value="1"/>
</dbReference>
<dbReference type="KEGG" id="mhi:Mhar_1273"/>
<feature type="transmembrane region" description="Helical" evidence="8">
    <location>
        <begin position="271"/>
        <end position="290"/>
    </location>
</feature>
<evidence type="ECO:0000259" key="9">
    <source>
        <dbReference type="PROSITE" id="PS51201"/>
    </source>
</evidence>
<dbReference type="EMBL" id="CP003117">
    <property type="protein sequence ID" value="AET64637.1"/>
    <property type="molecule type" value="Genomic_DNA"/>
</dbReference>
<dbReference type="GO" id="GO:0015297">
    <property type="term" value="F:antiporter activity"/>
    <property type="evidence" value="ECO:0007669"/>
    <property type="project" value="InterPro"/>
</dbReference>
<feature type="transmembrane region" description="Helical" evidence="8">
    <location>
        <begin position="116"/>
        <end position="134"/>
    </location>
</feature>
<organism evidence="11 12">
    <name type="scientific">Methanothrix harundinacea (strain 6Ac)</name>
    <name type="common">Methanosaeta harundinacea</name>
    <dbReference type="NCBI Taxonomy" id="1110509"/>
    <lineage>
        <taxon>Archaea</taxon>
        <taxon>Methanobacteriati</taxon>
        <taxon>Methanobacteriota</taxon>
        <taxon>Stenosarchaea group</taxon>
        <taxon>Methanomicrobia</taxon>
        <taxon>Methanotrichales</taxon>
        <taxon>Methanotrichaceae</taxon>
        <taxon>Methanothrix</taxon>
    </lineage>
</organism>
<feature type="transmembrane region" description="Helical" evidence="8">
    <location>
        <begin position="55"/>
        <end position="74"/>
    </location>
</feature>
<keyword evidence="12" id="KW-1185">Reference proteome</keyword>
<dbReference type="Pfam" id="PF02080">
    <property type="entry name" value="TrkA_C"/>
    <property type="match status" value="1"/>
</dbReference>
<dbReference type="InterPro" id="IPR006153">
    <property type="entry name" value="Cation/H_exchanger_TM"/>
</dbReference>
<dbReference type="InterPro" id="IPR006037">
    <property type="entry name" value="RCK_C"/>
</dbReference>
<protein>
    <submittedName>
        <fullName evidence="11">Sodium/hydrogen exchanger</fullName>
    </submittedName>
</protein>
<dbReference type="Proteomes" id="UP000005877">
    <property type="component" value="Chromosome"/>
</dbReference>
<feature type="transmembrane region" description="Helical" evidence="8">
    <location>
        <begin position="218"/>
        <end position="251"/>
    </location>
</feature>
<dbReference type="SUPFAM" id="SSF116726">
    <property type="entry name" value="TrkA C-terminal domain-like"/>
    <property type="match status" value="1"/>
</dbReference>
<evidence type="ECO:0000259" key="10">
    <source>
        <dbReference type="PROSITE" id="PS51202"/>
    </source>
</evidence>
<evidence type="ECO:0000256" key="3">
    <source>
        <dbReference type="ARBA" id="ARBA00022448"/>
    </source>
</evidence>
<feature type="transmembrane region" description="Helical" evidence="8">
    <location>
        <begin position="146"/>
        <end position="170"/>
    </location>
</feature>
<evidence type="ECO:0000256" key="8">
    <source>
        <dbReference type="SAM" id="Phobius"/>
    </source>
</evidence>
<name>G7WNE6_METH6</name>
<dbReference type="GeneID" id="12510442"/>
<evidence type="ECO:0000256" key="4">
    <source>
        <dbReference type="ARBA" id="ARBA00022692"/>
    </source>
</evidence>
<evidence type="ECO:0000256" key="1">
    <source>
        <dbReference type="ARBA" id="ARBA00004141"/>
    </source>
</evidence>
<comment type="similarity">
    <text evidence="2">Belongs to the monovalent cation:proton antiporter 2 (CPA2) transporter (TC 2.A.37) family.</text>
</comment>
<gene>
    <name evidence="11" type="ordered locus">Mhar_1273</name>
</gene>
<feature type="transmembrane region" description="Helical" evidence="8">
    <location>
        <begin position="326"/>
        <end position="347"/>
    </location>
</feature>
<feature type="transmembrane region" description="Helical" evidence="8">
    <location>
        <begin position="31"/>
        <end position="49"/>
    </location>
</feature>
<evidence type="ECO:0000256" key="6">
    <source>
        <dbReference type="ARBA" id="ARBA00023136"/>
    </source>
</evidence>
<dbReference type="HOGENOM" id="CLU_005126_9_0_2"/>
<accession>G7WNE6</accession>
<feature type="transmembrane region" description="Helical" evidence="8">
    <location>
        <begin position="6"/>
        <end position="24"/>
    </location>
</feature>
<dbReference type="InterPro" id="IPR038770">
    <property type="entry name" value="Na+/solute_symporter_sf"/>
</dbReference>
<keyword evidence="4 8" id="KW-0812">Transmembrane</keyword>
<dbReference type="GO" id="GO:0006813">
    <property type="term" value="P:potassium ion transport"/>
    <property type="evidence" value="ECO:0007669"/>
    <property type="project" value="InterPro"/>
</dbReference>
<feature type="domain" description="RCK C-terminal" evidence="10">
    <location>
        <begin position="572"/>
        <end position="658"/>
    </location>
</feature>
<dbReference type="InterPro" id="IPR036291">
    <property type="entry name" value="NAD(P)-bd_dom_sf"/>
</dbReference>
<dbReference type="RefSeq" id="WP_014586822.1">
    <property type="nucleotide sequence ID" value="NC_017527.1"/>
</dbReference>
<evidence type="ECO:0000313" key="12">
    <source>
        <dbReference type="Proteomes" id="UP000005877"/>
    </source>
</evidence>